<reference evidence="2" key="1">
    <citation type="submission" date="2013-11" db="EMBL/GenBank/DDBJ databases">
        <title>The genomic landscape of the Guanapo guppy.</title>
        <authorList>
            <person name="Kuenstner A."/>
            <person name="Dreyer C."/>
        </authorList>
    </citation>
    <scope>NUCLEOTIDE SEQUENCE</scope>
    <source>
        <strain evidence="2">Guanapo</strain>
    </source>
</reference>
<accession>A0A3P9NGE4</accession>
<dbReference type="Ensembl" id="ENSPRET00000008653.1">
    <property type="protein sequence ID" value="ENSPREP00000008553.1"/>
    <property type="gene ID" value="ENSPREG00000005844.1"/>
</dbReference>
<evidence type="ECO:0000313" key="1">
    <source>
        <dbReference type="Ensembl" id="ENSPREP00000008553.1"/>
    </source>
</evidence>
<dbReference type="AlphaFoldDB" id="A0A3P9NGE4"/>
<sequence length="94" mass="11062">LLRGLGQWQPLVVDHVIQWSPNYGLKYPNINIRMIMEADCNLVMYNNRNQPKWATGTYKQGNHVCCLHLTDECILRLHQDNYEMWNSTKSKGNK</sequence>
<dbReference type="Proteomes" id="UP000242638">
    <property type="component" value="Unassembled WGS sequence"/>
</dbReference>
<dbReference type="GeneTree" id="ENSGT00940000182334"/>
<reference evidence="1" key="3">
    <citation type="submission" date="2025-09" db="UniProtKB">
        <authorList>
            <consortium name="Ensembl"/>
        </authorList>
    </citation>
    <scope>IDENTIFICATION</scope>
    <source>
        <strain evidence="1">Guanapo</strain>
    </source>
</reference>
<reference evidence="1" key="2">
    <citation type="submission" date="2025-08" db="UniProtKB">
        <authorList>
            <consortium name="Ensembl"/>
        </authorList>
    </citation>
    <scope>IDENTIFICATION</scope>
    <source>
        <strain evidence="1">Guanapo</strain>
    </source>
</reference>
<dbReference type="SUPFAM" id="SSF51110">
    <property type="entry name" value="alpha-D-mannose-specific plant lectins"/>
    <property type="match status" value="1"/>
</dbReference>
<protein>
    <recommendedName>
        <fullName evidence="3">Bulb-type lectin domain-containing protein</fullName>
    </recommendedName>
</protein>
<proteinExistence type="predicted"/>
<organism evidence="1 2">
    <name type="scientific">Poecilia reticulata</name>
    <name type="common">Guppy</name>
    <name type="synonym">Acanthophacelus reticulatus</name>
    <dbReference type="NCBI Taxonomy" id="8081"/>
    <lineage>
        <taxon>Eukaryota</taxon>
        <taxon>Metazoa</taxon>
        <taxon>Chordata</taxon>
        <taxon>Craniata</taxon>
        <taxon>Vertebrata</taxon>
        <taxon>Euteleostomi</taxon>
        <taxon>Actinopterygii</taxon>
        <taxon>Neopterygii</taxon>
        <taxon>Teleostei</taxon>
        <taxon>Neoteleostei</taxon>
        <taxon>Acanthomorphata</taxon>
        <taxon>Ovalentaria</taxon>
        <taxon>Atherinomorphae</taxon>
        <taxon>Cyprinodontiformes</taxon>
        <taxon>Poeciliidae</taxon>
        <taxon>Poeciliinae</taxon>
        <taxon>Poecilia</taxon>
    </lineage>
</organism>
<keyword evidence="2" id="KW-1185">Reference proteome</keyword>
<evidence type="ECO:0000313" key="2">
    <source>
        <dbReference type="Proteomes" id="UP000242638"/>
    </source>
</evidence>
<dbReference type="InterPro" id="IPR036426">
    <property type="entry name" value="Bulb-type_lectin_dom_sf"/>
</dbReference>
<name>A0A3P9NGE4_POERE</name>
<evidence type="ECO:0008006" key="3">
    <source>
        <dbReference type="Google" id="ProtNLM"/>
    </source>
</evidence>
<dbReference type="Bgee" id="ENSPREG00000005844">
    <property type="expression patterns" value="Expressed in head and 1 other cell type or tissue"/>
</dbReference>
<dbReference type="Gene3D" id="2.90.10.10">
    <property type="entry name" value="Bulb-type lectin domain"/>
    <property type="match status" value="1"/>
</dbReference>